<dbReference type="SMART" id="SM00630">
    <property type="entry name" value="Sema"/>
    <property type="match status" value="1"/>
</dbReference>
<evidence type="ECO:0000256" key="13">
    <source>
        <dbReference type="ARBA" id="ARBA00023319"/>
    </source>
</evidence>
<dbReference type="InterPro" id="IPR016201">
    <property type="entry name" value="PSI"/>
</dbReference>
<organism evidence="19 20">
    <name type="scientific">Microcaecilia unicolor</name>
    <dbReference type="NCBI Taxonomy" id="1415580"/>
    <lineage>
        <taxon>Eukaryota</taxon>
        <taxon>Metazoa</taxon>
        <taxon>Chordata</taxon>
        <taxon>Craniata</taxon>
        <taxon>Vertebrata</taxon>
        <taxon>Euteleostomi</taxon>
        <taxon>Amphibia</taxon>
        <taxon>Gymnophiona</taxon>
        <taxon>Siphonopidae</taxon>
        <taxon>Microcaecilia</taxon>
    </lineage>
</organism>
<dbReference type="FunFam" id="2.130.10.10:FF:000033">
    <property type="entry name" value="Semaphorin 4B"/>
    <property type="match status" value="1"/>
</dbReference>
<dbReference type="Proteomes" id="UP000515156">
    <property type="component" value="Chromosome 11"/>
</dbReference>
<sequence length="785" mass="88281">MNKTTVAFFLFLICGLLQHSEASIANCIPRKTISFQNGTIKVFVKPGFANFSTLLFSEESDSLLIGARDALFLVDLNDISREMAMEYWPASEERQLECTQRGKNKEAECRNYILQLHKINNTRFHVCGTNAFYPTCDYLTVNNSSLQLEGKPKESRGKCPFEPTLKYSSLLVGDELYTATSYNFLGSEPIILRTLGNRPHLRTEFKTSWLNEPSFVYMDVVRESENNPTGDDDKIYVFFSETAIEFEFYDKLLVSRIARVCKNDLGGKRILQKKWTSFLKANLICSVPESNFLFNVIQDVFTLKTADWKETVFYGVFTQQWGKLDISAVCTFSMETVHEVFTRGKYKGPVTVEHSHVKWVMYKGEVPSPRPGACINNIARQNGYHSSLDLPDKTLQFVKDHPLMDDSISPIGNRPVLLRRGSNYTRIVVDRVLGIDNCTYNVMFLGTDNGYLHKALNCDGEMFIMEEIQLFQAPEPVQSLKLSSKKGLLYVGSPSQVVQLPVSACGQYTNCFDCVLARDPYCAWSHTLQKCVKIADKHIDSQNLSQSVTSGDASDCPHIGNHVRNRSFVPGNSIQLPCSPVSNLASTKWIFNGSYLQLKDSKYLLYEQGMVIFNVTLADRGFYDCQSVESANGKEFCVIMTSYALHPTHENLLIIPRHFVTKDPDATELTTNVTPLSVSSVPVISAKQIHFSTSEELLLKIAVGLLTFLFLCLLTWDVSQGNIPCLKCGKMTQAEIRPPITERPCTSCCRSKDRQPGPCFITAQRMSSSGSPQNATTRTEPWGLS</sequence>
<evidence type="ECO:0000256" key="14">
    <source>
        <dbReference type="PROSITE-ProRule" id="PRU00352"/>
    </source>
</evidence>
<dbReference type="GO" id="GO:0000122">
    <property type="term" value="P:negative regulation of transcription by RNA polymerase II"/>
    <property type="evidence" value="ECO:0007669"/>
    <property type="project" value="TreeGrafter"/>
</dbReference>
<evidence type="ECO:0000256" key="16">
    <source>
        <dbReference type="SAM" id="SignalP"/>
    </source>
</evidence>
<dbReference type="CDD" id="cd11240">
    <property type="entry name" value="Sema_4"/>
    <property type="match status" value="1"/>
</dbReference>
<dbReference type="GO" id="GO:0071526">
    <property type="term" value="P:semaphorin-plexin signaling pathway"/>
    <property type="evidence" value="ECO:0007669"/>
    <property type="project" value="TreeGrafter"/>
</dbReference>
<dbReference type="GO" id="GO:0030335">
    <property type="term" value="P:positive regulation of cell migration"/>
    <property type="evidence" value="ECO:0007669"/>
    <property type="project" value="TreeGrafter"/>
</dbReference>
<dbReference type="Gene3D" id="3.30.1680.10">
    <property type="entry name" value="ligand-binding face of the semaphorins, domain 2"/>
    <property type="match status" value="1"/>
</dbReference>
<dbReference type="Pfam" id="PF01437">
    <property type="entry name" value="PSI"/>
    <property type="match status" value="1"/>
</dbReference>
<keyword evidence="6 16" id="KW-0732">Signal</keyword>
<keyword evidence="9" id="KW-1133">Transmembrane helix</keyword>
<dbReference type="PROSITE" id="PS50835">
    <property type="entry name" value="IG_LIKE"/>
    <property type="match status" value="1"/>
</dbReference>
<comment type="caution">
    <text evidence="14">Lacks conserved residue(s) required for the propagation of feature annotation.</text>
</comment>
<evidence type="ECO:0000256" key="12">
    <source>
        <dbReference type="ARBA" id="ARBA00023180"/>
    </source>
</evidence>
<evidence type="ECO:0000259" key="17">
    <source>
        <dbReference type="PROSITE" id="PS50835"/>
    </source>
</evidence>
<feature type="domain" description="Ig-like" evidence="17">
    <location>
        <begin position="557"/>
        <end position="641"/>
    </location>
</feature>
<dbReference type="PANTHER" id="PTHR11036:SF146">
    <property type="entry name" value="SEMA DOMAIN-CONTAINING PROTEIN"/>
    <property type="match status" value="1"/>
</dbReference>
<dbReference type="InterPro" id="IPR027231">
    <property type="entry name" value="Semaphorin"/>
</dbReference>
<dbReference type="InterPro" id="IPR036179">
    <property type="entry name" value="Ig-like_dom_sf"/>
</dbReference>
<dbReference type="RefSeq" id="XP_030075468.1">
    <property type="nucleotide sequence ID" value="XM_030219608.1"/>
</dbReference>
<feature type="chain" id="PRO_5028071824" evidence="16">
    <location>
        <begin position="23"/>
        <end position="785"/>
    </location>
</feature>
<evidence type="ECO:0000313" key="19">
    <source>
        <dbReference type="Proteomes" id="UP000515156"/>
    </source>
</evidence>
<evidence type="ECO:0000256" key="5">
    <source>
        <dbReference type="ARBA" id="ARBA00022692"/>
    </source>
</evidence>
<keyword evidence="11" id="KW-1015">Disulfide bond</keyword>
<name>A0A6P7ZCM8_9AMPH</name>
<dbReference type="SMART" id="SM00423">
    <property type="entry name" value="PSI"/>
    <property type="match status" value="1"/>
</dbReference>
<dbReference type="Gene3D" id="2.130.10.10">
    <property type="entry name" value="YVTN repeat-like/Quinoprotein amine dehydrogenase"/>
    <property type="match status" value="1"/>
</dbReference>
<evidence type="ECO:0000256" key="6">
    <source>
        <dbReference type="ARBA" id="ARBA00022729"/>
    </source>
</evidence>
<feature type="signal peptide" evidence="16">
    <location>
        <begin position="1"/>
        <end position="22"/>
    </location>
</feature>
<dbReference type="PROSITE" id="PS51004">
    <property type="entry name" value="SEMA"/>
    <property type="match status" value="1"/>
</dbReference>
<proteinExistence type="inferred from homology"/>
<dbReference type="InParanoid" id="A0A6P7ZCM8"/>
<gene>
    <name evidence="20" type="primary">LOC115480737</name>
</gene>
<dbReference type="InterPro" id="IPR007110">
    <property type="entry name" value="Ig-like_dom"/>
</dbReference>
<evidence type="ECO:0000256" key="7">
    <source>
        <dbReference type="ARBA" id="ARBA00022782"/>
    </source>
</evidence>
<reference evidence="20" key="2">
    <citation type="submission" date="2025-08" db="UniProtKB">
        <authorList>
            <consortium name="RefSeq"/>
        </authorList>
    </citation>
    <scope>IDENTIFICATION</scope>
</reference>
<feature type="compositionally biased region" description="Polar residues" evidence="15">
    <location>
        <begin position="764"/>
        <end position="779"/>
    </location>
</feature>
<dbReference type="Gene3D" id="2.60.40.10">
    <property type="entry name" value="Immunoglobulins"/>
    <property type="match status" value="1"/>
</dbReference>
<comment type="similarity">
    <text evidence="2">Belongs to the semaphorin family.</text>
</comment>
<evidence type="ECO:0000256" key="10">
    <source>
        <dbReference type="ARBA" id="ARBA00023136"/>
    </source>
</evidence>
<accession>A0A6P7ZCM8</accession>
<dbReference type="InterPro" id="IPR001627">
    <property type="entry name" value="Semap_dom"/>
</dbReference>
<dbReference type="SUPFAM" id="SSF101912">
    <property type="entry name" value="Sema domain"/>
    <property type="match status" value="1"/>
</dbReference>
<evidence type="ECO:0000256" key="8">
    <source>
        <dbReference type="ARBA" id="ARBA00022902"/>
    </source>
</evidence>
<evidence type="ECO:0000256" key="2">
    <source>
        <dbReference type="ARBA" id="ARBA00009492"/>
    </source>
</evidence>
<feature type="domain" description="Sema" evidence="18">
    <location>
        <begin position="30"/>
        <end position="502"/>
    </location>
</feature>
<dbReference type="GO" id="GO:0007411">
    <property type="term" value="P:axon guidance"/>
    <property type="evidence" value="ECO:0007669"/>
    <property type="project" value="TreeGrafter"/>
</dbReference>
<dbReference type="OrthoDB" id="9988752at2759"/>
<keyword evidence="13" id="KW-0393">Immunoglobulin domain</keyword>
<dbReference type="GO" id="GO:0045499">
    <property type="term" value="F:chemorepellent activity"/>
    <property type="evidence" value="ECO:0007669"/>
    <property type="project" value="TreeGrafter"/>
</dbReference>
<keyword evidence="7" id="KW-0221">Differentiation</keyword>
<dbReference type="Pfam" id="PF01403">
    <property type="entry name" value="Sema"/>
    <property type="match status" value="1"/>
</dbReference>
<dbReference type="GeneID" id="115480737"/>
<dbReference type="AlphaFoldDB" id="A0A6P7ZCM8"/>
<evidence type="ECO:0000313" key="20">
    <source>
        <dbReference type="RefSeq" id="XP_030075468.1"/>
    </source>
</evidence>
<keyword evidence="10" id="KW-0472">Membrane</keyword>
<protein>
    <submittedName>
        <fullName evidence="20">Semaphorin-4E-like</fullName>
    </submittedName>
</protein>
<comment type="subcellular location">
    <subcellularLocation>
        <location evidence="1">Membrane</location>
        <topology evidence="1">Single-pass type I membrane protein</topology>
    </subcellularLocation>
</comment>
<dbReference type="GO" id="GO:0043931">
    <property type="term" value="P:ossification involved in bone maturation"/>
    <property type="evidence" value="ECO:0007669"/>
    <property type="project" value="TreeGrafter"/>
</dbReference>
<keyword evidence="19" id="KW-1185">Reference proteome</keyword>
<dbReference type="KEGG" id="muo:115480737"/>
<dbReference type="GO" id="GO:0030215">
    <property type="term" value="F:semaphorin receptor binding"/>
    <property type="evidence" value="ECO:0007669"/>
    <property type="project" value="InterPro"/>
</dbReference>
<dbReference type="InterPro" id="IPR013783">
    <property type="entry name" value="Ig-like_fold"/>
</dbReference>
<feature type="region of interest" description="Disordered" evidence="15">
    <location>
        <begin position="763"/>
        <end position="785"/>
    </location>
</feature>
<dbReference type="InterPro" id="IPR002165">
    <property type="entry name" value="Plexin_repeat"/>
</dbReference>
<keyword evidence="8" id="KW-0524">Neurogenesis</keyword>
<dbReference type="GO" id="GO:0001755">
    <property type="term" value="P:neural crest cell migration"/>
    <property type="evidence" value="ECO:0007669"/>
    <property type="project" value="TreeGrafter"/>
</dbReference>
<keyword evidence="3" id="KW-0217">Developmental protein</keyword>
<keyword evidence="4" id="KW-0597">Phosphoprotein</keyword>
<evidence type="ECO:0000256" key="9">
    <source>
        <dbReference type="ARBA" id="ARBA00022989"/>
    </source>
</evidence>
<evidence type="ECO:0000256" key="4">
    <source>
        <dbReference type="ARBA" id="ARBA00022553"/>
    </source>
</evidence>
<dbReference type="InterPro" id="IPR036352">
    <property type="entry name" value="Semap_dom_sf"/>
</dbReference>
<dbReference type="InterPro" id="IPR015943">
    <property type="entry name" value="WD40/YVTN_repeat-like_dom_sf"/>
</dbReference>
<reference evidence="19" key="1">
    <citation type="submission" date="2024-06" db="UniProtKB">
        <authorList>
            <consortium name="RefSeq"/>
        </authorList>
    </citation>
    <scope>NUCLEOTIDE SEQUENCE [LARGE SCALE GENOMIC DNA]</scope>
</reference>
<evidence type="ECO:0000256" key="11">
    <source>
        <dbReference type="ARBA" id="ARBA00023157"/>
    </source>
</evidence>
<dbReference type="SUPFAM" id="SSF103575">
    <property type="entry name" value="Plexin repeat"/>
    <property type="match status" value="1"/>
</dbReference>
<dbReference type="SUPFAM" id="SSF48726">
    <property type="entry name" value="Immunoglobulin"/>
    <property type="match status" value="1"/>
</dbReference>
<evidence type="ECO:0000256" key="1">
    <source>
        <dbReference type="ARBA" id="ARBA00004479"/>
    </source>
</evidence>
<keyword evidence="12" id="KW-0325">Glycoprotein</keyword>
<evidence type="ECO:0000256" key="15">
    <source>
        <dbReference type="SAM" id="MobiDB-lite"/>
    </source>
</evidence>
<dbReference type="PANTHER" id="PTHR11036">
    <property type="entry name" value="SEMAPHORIN"/>
    <property type="match status" value="1"/>
</dbReference>
<dbReference type="GO" id="GO:0005886">
    <property type="term" value="C:plasma membrane"/>
    <property type="evidence" value="ECO:0007669"/>
    <property type="project" value="TreeGrafter"/>
</dbReference>
<dbReference type="GO" id="GO:0005615">
    <property type="term" value="C:extracellular space"/>
    <property type="evidence" value="ECO:0007669"/>
    <property type="project" value="TreeGrafter"/>
</dbReference>
<keyword evidence="5" id="KW-0812">Transmembrane</keyword>
<evidence type="ECO:0000259" key="18">
    <source>
        <dbReference type="PROSITE" id="PS51004"/>
    </source>
</evidence>
<evidence type="ECO:0000256" key="3">
    <source>
        <dbReference type="ARBA" id="ARBA00022473"/>
    </source>
</evidence>